<evidence type="ECO:0000313" key="3">
    <source>
        <dbReference type="Proteomes" id="UP001412239"/>
    </source>
</evidence>
<accession>A0A292Q521</accession>
<sequence length="143" mass="14822">MSSIKNKLHNIIADVREAKAAAQSHNVGSYHAPPTTDMHDQQRFPPPPPKSLPHGWTARYDEKEGKFAYCMGVDGVEQWEFPLGLAVEARVVREGGGSGATICPTVDAAPGAAAAGTVGTEAGAGLATESKGKGRELPGSSGQ</sequence>
<proteinExistence type="predicted"/>
<dbReference type="AlphaFoldDB" id="A0A292Q521"/>
<organism evidence="2 3">
    <name type="scientific">Tuber aestivum</name>
    <name type="common">summer truffle</name>
    <dbReference type="NCBI Taxonomy" id="59557"/>
    <lineage>
        <taxon>Eukaryota</taxon>
        <taxon>Fungi</taxon>
        <taxon>Dikarya</taxon>
        <taxon>Ascomycota</taxon>
        <taxon>Pezizomycotina</taxon>
        <taxon>Pezizomycetes</taxon>
        <taxon>Pezizales</taxon>
        <taxon>Tuberaceae</taxon>
        <taxon>Tuber</taxon>
    </lineage>
</organism>
<evidence type="ECO:0000313" key="2">
    <source>
        <dbReference type="EMBL" id="CUS14922.1"/>
    </source>
</evidence>
<dbReference type="Proteomes" id="UP001412239">
    <property type="component" value="Unassembled WGS sequence"/>
</dbReference>
<feature type="region of interest" description="Disordered" evidence="1">
    <location>
        <begin position="22"/>
        <end position="53"/>
    </location>
</feature>
<evidence type="ECO:0000256" key="1">
    <source>
        <dbReference type="SAM" id="MobiDB-lite"/>
    </source>
</evidence>
<dbReference type="SUPFAM" id="SSF51045">
    <property type="entry name" value="WW domain"/>
    <property type="match status" value="1"/>
</dbReference>
<gene>
    <name evidence="2" type="ORF">GSTUAT00000992001</name>
</gene>
<dbReference type="EMBL" id="LN890954">
    <property type="protein sequence ID" value="CUS14922.1"/>
    <property type="molecule type" value="Genomic_DNA"/>
</dbReference>
<evidence type="ECO:0008006" key="4">
    <source>
        <dbReference type="Google" id="ProtNLM"/>
    </source>
</evidence>
<feature type="region of interest" description="Disordered" evidence="1">
    <location>
        <begin position="121"/>
        <end position="143"/>
    </location>
</feature>
<dbReference type="InterPro" id="IPR036020">
    <property type="entry name" value="WW_dom_sf"/>
</dbReference>
<name>A0A292Q521_9PEZI</name>
<keyword evidence="3" id="KW-1185">Reference proteome</keyword>
<protein>
    <recommendedName>
        <fullName evidence="4">WW domain-containing protein</fullName>
    </recommendedName>
</protein>
<reference evidence="2" key="1">
    <citation type="submission" date="2015-10" db="EMBL/GenBank/DDBJ databases">
        <authorList>
            <person name="Regsiter A."/>
            <person name="william w."/>
        </authorList>
    </citation>
    <scope>NUCLEOTIDE SEQUENCE</scope>
    <source>
        <strain evidence="2">Montdore</strain>
    </source>
</reference>